<keyword evidence="1" id="KW-0472">Membrane</keyword>
<dbReference type="EMBL" id="QJKJ01001913">
    <property type="protein sequence ID" value="RDY05286.1"/>
    <property type="molecule type" value="Genomic_DNA"/>
</dbReference>
<evidence type="ECO:0000313" key="3">
    <source>
        <dbReference type="Proteomes" id="UP000257109"/>
    </source>
</evidence>
<dbReference type="OrthoDB" id="778454at2759"/>
<keyword evidence="1" id="KW-1133">Transmembrane helix</keyword>
<evidence type="ECO:0000256" key="1">
    <source>
        <dbReference type="SAM" id="Phobius"/>
    </source>
</evidence>
<feature type="non-terminal residue" evidence="2">
    <location>
        <position position="1"/>
    </location>
</feature>
<dbReference type="PANTHER" id="PTHR33067:SF9">
    <property type="entry name" value="RNA-DIRECTED DNA POLYMERASE"/>
    <property type="match status" value="1"/>
</dbReference>
<organism evidence="2 3">
    <name type="scientific">Mucuna pruriens</name>
    <name type="common">Velvet bean</name>
    <name type="synonym">Dolichos pruriens</name>
    <dbReference type="NCBI Taxonomy" id="157652"/>
    <lineage>
        <taxon>Eukaryota</taxon>
        <taxon>Viridiplantae</taxon>
        <taxon>Streptophyta</taxon>
        <taxon>Embryophyta</taxon>
        <taxon>Tracheophyta</taxon>
        <taxon>Spermatophyta</taxon>
        <taxon>Magnoliopsida</taxon>
        <taxon>eudicotyledons</taxon>
        <taxon>Gunneridae</taxon>
        <taxon>Pentapetalae</taxon>
        <taxon>rosids</taxon>
        <taxon>fabids</taxon>
        <taxon>Fabales</taxon>
        <taxon>Fabaceae</taxon>
        <taxon>Papilionoideae</taxon>
        <taxon>50 kb inversion clade</taxon>
        <taxon>NPAAA clade</taxon>
        <taxon>indigoferoid/millettioid clade</taxon>
        <taxon>Phaseoleae</taxon>
        <taxon>Mucuna</taxon>
    </lineage>
</organism>
<name>A0A371HR68_MUCPR</name>
<gene>
    <name evidence="2" type="ORF">CR513_10893</name>
</gene>
<reference evidence="2" key="1">
    <citation type="submission" date="2018-05" db="EMBL/GenBank/DDBJ databases">
        <title>Draft genome of Mucuna pruriens seed.</title>
        <authorList>
            <person name="Nnadi N.E."/>
            <person name="Vos R."/>
            <person name="Hasami M.H."/>
            <person name="Devisetty U.K."/>
            <person name="Aguiy J.C."/>
        </authorList>
    </citation>
    <scope>NUCLEOTIDE SEQUENCE [LARGE SCALE GENOMIC DNA]</scope>
    <source>
        <strain evidence="2">JCA_2017</strain>
    </source>
</reference>
<dbReference type="PANTHER" id="PTHR33067">
    <property type="entry name" value="RNA-DIRECTED DNA POLYMERASE-RELATED"/>
    <property type="match status" value="1"/>
</dbReference>
<protein>
    <submittedName>
        <fullName evidence="2">Uncharacterized protein</fullName>
    </submittedName>
</protein>
<comment type="caution">
    <text evidence="2">The sequence shown here is derived from an EMBL/GenBank/DDBJ whole genome shotgun (WGS) entry which is preliminary data.</text>
</comment>
<accession>A0A371HR68</accession>
<keyword evidence="3" id="KW-1185">Reference proteome</keyword>
<sequence length="83" mass="8981">MKGVVKMGGVVSSLVHHEYTRAGIQCILPKKCLDPGIFVVPCIIGGCTFTNVMLDLRAMIKVMLASIYKSLNLGDLELIGMEV</sequence>
<feature type="transmembrane region" description="Helical" evidence="1">
    <location>
        <begin position="37"/>
        <end position="54"/>
    </location>
</feature>
<dbReference type="Proteomes" id="UP000257109">
    <property type="component" value="Unassembled WGS sequence"/>
</dbReference>
<proteinExistence type="predicted"/>
<evidence type="ECO:0000313" key="2">
    <source>
        <dbReference type="EMBL" id="RDY05286.1"/>
    </source>
</evidence>
<dbReference type="AlphaFoldDB" id="A0A371HR68"/>
<keyword evidence="1" id="KW-0812">Transmembrane</keyword>